<dbReference type="InterPro" id="IPR023635">
    <property type="entry name" value="Peptide_deformylase"/>
</dbReference>
<dbReference type="GO" id="GO:0006412">
    <property type="term" value="P:translation"/>
    <property type="evidence" value="ECO:0007669"/>
    <property type="project" value="UniProtKB-UniRule"/>
</dbReference>
<accession>A0A2H5Y300</accession>
<evidence type="ECO:0000256" key="5">
    <source>
        <dbReference type="HAMAP-Rule" id="MF_00163"/>
    </source>
</evidence>
<dbReference type="CDD" id="cd00487">
    <property type="entry name" value="Pep_deformylase"/>
    <property type="match status" value="1"/>
</dbReference>
<evidence type="ECO:0000313" key="6">
    <source>
        <dbReference type="EMBL" id="GBD07817.1"/>
    </source>
</evidence>
<dbReference type="PANTHER" id="PTHR10458:SF22">
    <property type="entry name" value="PEPTIDE DEFORMYLASE"/>
    <property type="match status" value="1"/>
</dbReference>
<evidence type="ECO:0000256" key="1">
    <source>
        <dbReference type="ARBA" id="ARBA00010759"/>
    </source>
</evidence>
<keyword evidence="5" id="KW-0408">Iron</keyword>
<dbReference type="NCBIfam" id="NF001159">
    <property type="entry name" value="PRK00150.1-3"/>
    <property type="match status" value="1"/>
</dbReference>
<dbReference type="NCBIfam" id="TIGR00079">
    <property type="entry name" value="pept_deformyl"/>
    <property type="match status" value="1"/>
</dbReference>
<proteinExistence type="inferred from homology"/>
<dbReference type="EMBL" id="BEHY01000001">
    <property type="protein sequence ID" value="GBD07817.1"/>
    <property type="molecule type" value="Genomic_DNA"/>
</dbReference>
<feature type="binding site" evidence="5">
    <location>
        <position position="97"/>
    </location>
    <ligand>
        <name>Fe cation</name>
        <dbReference type="ChEBI" id="CHEBI:24875"/>
    </ligand>
</feature>
<dbReference type="GO" id="GO:0046872">
    <property type="term" value="F:metal ion binding"/>
    <property type="evidence" value="ECO:0007669"/>
    <property type="project" value="UniProtKB-KW"/>
</dbReference>
<evidence type="ECO:0000313" key="7">
    <source>
        <dbReference type="Proteomes" id="UP000236642"/>
    </source>
</evidence>
<dbReference type="AlphaFoldDB" id="A0A2H5Y300"/>
<dbReference type="SUPFAM" id="SSF56420">
    <property type="entry name" value="Peptide deformylase"/>
    <property type="match status" value="1"/>
</dbReference>
<protein>
    <recommendedName>
        <fullName evidence="5">Peptide deformylase</fullName>
        <shortName evidence="5">PDF</shortName>
        <ecNumber evidence="5">3.5.1.88</ecNumber>
    </recommendedName>
    <alternativeName>
        <fullName evidence="5">Polypeptide deformylase</fullName>
    </alternativeName>
</protein>
<comment type="cofactor">
    <cofactor evidence="5">
        <name>Fe(2+)</name>
        <dbReference type="ChEBI" id="CHEBI:29033"/>
    </cofactor>
    <text evidence="5">Binds 1 Fe(2+) ion.</text>
</comment>
<dbReference type="PIRSF" id="PIRSF004749">
    <property type="entry name" value="Pep_def"/>
    <property type="match status" value="1"/>
</dbReference>
<comment type="catalytic activity">
    <reaction evidence="5">
        <text>N-terminal N-formyl-L-methionyl-[peptide] + H2O = N-terminal L-methionyl-[peptide] + formate</text>
        <dbReference type="Rhea" id="RHEA:24420"/>
        <dbReference type="Rhea" id="RHEA-COMP:10639"/>
        <dbReference type="Rhea" id="RHEA-COMP:10640"/>
        <dbReference type="ChEBI" id="CHEBI:15377"/>
        <dbReference type="ChEBI" id="CHEBI:15740"/>
        <dbReference type="ChEBI" id="CHEBI:49298"/>
        <dbReference type="ChEBI" id="CHEBI:64731"/>
        <dbReference type="EC" id="3.5.1.88"/>
    </reaction>
</comment>
<dbReference type="Gene3D" id="3.90.45.10">
    <property type="entry name" value="Peptide deformylase"/>
    <property type="match status" value="1"/>
</dbReference>
<keyword evidence="3 5" id="KW-0378">Hydrolase</keyword>
<comment type="caution">
    <text evidence="6">The sequence shown here is derived from an EMBL/GenBank/DDBJ whole genome shotgun (WGS) entry which is preliminary data.</text>
</comment>
<dbReference type="HAMAP" id="MF_00163">
    <property type="entry name" value="Pep_deformylase"/>
    <property type="match status" value="1"/>
</dbReference>
<dbReference type="EC" id="3.5.1.88" evidence="5"/>
<comment type="function">
    <text evidence="5">Removes the formyl group from the N-terminal Met of newly synthesized proteins. Requires at least a dipeptide for an efficient rate of reaction. N-terminal L-methionine is a prerequisite for activity but the enzyme has broad specificity at other positions.</text>
</comment>
<gene>
    <name evidence="5 6" type="primary">def</name>
    <name evidence="6" type="ORF">HRbin22_00043</name>
</gene>
<name>A0A2H5Y300_9CHLR</name>
<dbReference type="InterPro" id="IPR036821">
    <property type="entry name" value="Peptide_deformylase_sf"/>
</dbReference>
<dbReference type="PRINTS" id="PR01576">
    <property type="entry name" value="PDEFORMYLASE"/>
</dbReference>
<comment type="similarity">
    <text evidence="1 5">Belongs to the polypeptide deformylase family.</text>
</comment>
<dbReference type="PANTHER" id="PTHR10458">
    <property type="entry name" value="PEPTIDE DEFORMYLASE"/>
    <property type="match status" value="1"/>
</dbReference>
<dbReference type="Pfam" id="PF01327">
    <property type="entry name" value="Pep_deformylase"/>
    <property type="match status" value="1"/>
</dbReference>
<reference evidence="7" key="1">
    <citation type="submission" date="2017-09" db="EMBL/GenBank/DDBJ databases">
        <title>Metaegenomics of thermophilic ammonia-oxidizing enrichment culture.</title>
        <authorList>
            <person name="Kato S."/>
            <person name="Suzuki K."/>
        </authorList>
    </citation>
    <scope>NUCLEOTIDE SEQUENCE [LARGE SCALE GENOMIC DNA]</scope>
</reference>
<evidence type="ECO:0000256" key="4">
    <source>
        <dbReference type="ARBA" id="ARBA00022917"/>
    </source>
</evidence>
<sequence length="183" mass="20277">MAVRPIVMADQPILRQKAEPVARITPALRRLIDDMVETMRAAEGIGLAAPQVGESLRVIVVEVPEDEEVPGSGVLYVVINPEIVEASPEIVEGVEGCLSIPGWYGWVPRARSVTVRGLNRDGRRVRIRAEGLVARVFQHEIDHLDGILFPDRITDPTRIWRVQPAREAVPEPVPADVSPRSRH</sequence>
<feature type="binding site" evidence="5">
    <location>
        <position position="143"/>
    </location>
    <ligand>
        <name>Fe cation</name>
        <dbReference type="ChEBI" id="CHEBI:24875"/>
    </ligand>
</feature>
<feature type="binding site" evidence="5">
    <location>
        <position position="139"/>
    </location>
    <ligand>
        <name>Fe cation</name>
        <dbReference type="ChEBI" id="CHEBI:24875"/>
    </ligand>
</feature>
<feature type="active site" evidence="5">
    <location>
        <position position="140"/>
    </location>
</feature>
<dbReference type="FunFam" id="3.90.45.10:FF:000003">
    <property type="entry name" value="Peptide deformylase"/>
    <property type="match status" value="1"/>
</dbReference>
<evidence type="ECO:0000256" key="2">
    <source>
        <dbReference type="ARBA" id="ARBA00022723"/>
    </source>
</evidence>
<organism evidence="6 7">
    <name type="scientific">Candidatus Thermoflexus japonica</name>
    <dbReference type="NCBI Taxonomy" id="2035417"/>
    <lineage>
        <taxon>Bacteria</taxon>
        <taxon>Bacillati</taxon>
        <taxon>Chloroflexota</taxon>
        <taxon>Thermoflexia</taxon>
        <taxon>Thermoflexales</taxon>
        <taxon>Thermoflexaceae</taxon>
        <taxon>Thermoflexus</taxon>
    </lineage>
</organism>
<keyword evidence="2 5" id="KW-0479">Metal-binding</keyword>
<keyword evidence="4 5" id="KW-0648">Protein biosynthesis</keyword>
<dbReference type="GO" id="GO:0042586">
    <property type="term" value="F:peptide deformylase activity"/>
    <property type="evidence" value="ECO:0007669"/>
    <property type="project" value="UniProtKB-UniRule"/>
</dbReference>
<evidence type="ECO:0000256" key="3">
    <source>
        <dbReference type="ARBA" id="ARBA00022801"/>
    </source>
</evidence>
<dbReference type="Proteomes" id="UP000236642">
    <property type="component" value="Unassembled WGS sequence"/>
</dbReference>